<comment type="catalytic activity">
    <reaction evidence="5">
        <text>pseudouridine(1915) in 23S rRNA + S-adenosyl-L-methionine = N(3)-methylpseudouridine(1915) in 23S rRNA + S-adenosyl-L-homocysteine + H(+)</text>
        <dbReference type="Rhea" id="RHEA:42752"/>
        <dbReference type="Rhea" id="RHEA-COMP:10221"/>
        <dbReference type="Rhea" id="RHEA-COMP:10222"/>
        <dbReference type="ChEBI" id="CHEBI:15378"/>
        <dbReference type="ChEBI" id="CHEBI:57856"/>
        <dbReference type="ChEBI" id="CHEBI:59789"/>
        <dbReference type="ChEBI" id="CHEBI:65314"/>
        <dbReference type="ChEBI" id="CHEBI:74486"/>
        <dbReference type="EC" id="2.1.1.177"/>
    </reaction>
</comment>
<dbReference type="Proteomes" id="UP000178449">
    <property type="component" value="Unassembled WGS sequence"/>
</dbReference>
<evidence type="ECO:0000256" key="4">
    <source>
        <dbReference type="ARBA" id="ARBA00038303"/>
    </source>
</evidence>
<comment type="subcellular location">
    <subcellularLocation>
        <location evidence="5">Cytoplasm</location>
    </subcellularLocation>
</comment>
<dbReference type="Pfam" id="PF02590">
    <property type="entry name" value="SPOUT_MTase"/>
    <property type="match status" value="1"/>
</dbReference>
<dbReference type="InterPro" id="IPR003742">
    <property type="entry name" value="RlmH-like"/>
</dbReference>
<proteinExistence type="inferred from homology"/>
<dbReference type="EMBL" id="MFNE01000036">
    <property type="protein sequence ID" value="OGG94658.1"/>
    <property type="molecule type" value="Genomic_DNA"/>
</dbReference>
<evidence type="ECO:0000313" key="6">
    <source>
        <dbReference type="EMBL" id="OGG94658.1"/>
    </source>
</evidence>
<keyword evidence="2 5" id="KW-0808">Transferase</keyword>
<protein>
    <recommendedName>
        <fullName evidence="5">Ribosomal RNA large subunit methyltransferase H</fullName>
        <ecNumber evidence="5">2.1.1.177</ecNumber>
    </recommendedName>
    <alternativeName>
        <fullName evidence="5">23S rRNA (pseudouridine1915-N3)-methyltransferase</fullName>
    </alternativeName>
    <alternativeName>
        <fullName evidence="5">23S rRNA m3Psi1915 methyltransferase</fullName>
    </alternativeName>
    <alternativeName>
        <fullName evidence="5">rRNA (pseudouridine-N3-)-methyltransferase RlmH</fullName>
    </alternativeName>
</protein>
<name>A0A1F6G9A8_9PROT</name>
<comment type="function">
    <text evidence="5">Specifically methylates the pseudouridine at position 1915 (m3Psi1915) in 23S rRNA.</text>
</comment>
<keyword evidence="1 5" id="KW-0489">Methyltransferase</keyword>
<dbReference type="AlphaFoldDB" id="A0A1F6G9A8"/>
<dbReference type="SUPFAM" id="SSF75217">
    <property type="entry name" value="alpha/beta knot"/>
    <property type="match status" value="1"/>
</dbReference>
<evidence type="ECO:0000256" key="5">
    <source>
        <dbReference type="HAMAP-Rule" id="MF_00658"/>
    </source>
</evidence>
<sequence length="155" mass="17177">MKQIRLIWVGKTKEPWLVAGLAEYLGRLKAFTKLDLVELKPSLKKDPKQAVAEEAERILAALEPGWPLWVLTEEGQGLGSGDLAKRLEAGALAGQSRLQLVIGGAWGLGPEVKAHSDFKLSLSKMTFTHQMTRLFLLEQLYRAFTILAGQPYHNA</sequence>
<organism evidence="6 7">
    <name type="scientific">Candidatus Lambdaproteobacteria bacterium RIFOXYD2_FULL_50_16</name>
    <dbReference type="NCBI Taxonomy" id="1817772"/>
    <lineage>
        <taxon>Bacteria</taxon>
        <taxon>Pseudomonadati</taxon>
        <taxon>Pseudomonadota</taxon>
        <taxon>Candidatus Lambdaproteobacteria</taxon>
    </lineage>
</organism>
<dbReference type="PIRSF" id="PIRSF004505">
    <property type="entry name" value="MT_bac"/>
    <property type="match status" value="1"/>
</dbReference>
<reference evidence="6 7" key="1">
    <citation type="journal article" date="2016" name="Nat. Commun.">
        <title>Thousands of microbial genomes shed light on interconnected biogeochemical processes in an aquifer system.</title>
        <authorList>
            <person name="Anantharaman K."/>
            <person name="Brown C.T."/>
            <person name="Hug L.A."/>
            <person name="Sharon I."/>
            <person name="Castelle C.J."/>
            <person name="Probst A.J."/>
            <person name="Thomas B.C."/>
            <person name="Singh A."/>
            <person name="Wilkins M.J."/>
            <person name="Karaoz U."/>
            <person name="Brodie E.L."/>
            <person name="Williams K.H."/>
            <person name="Hubbard S.S."/>
            <person name="Banfield J.F."/>
        </authorList>
    </citation>
    <scope>NUCLEOTIDE SEQUENCE [LARGE SCALE GENOMIC DNA]</scope>
</reference>
<dbReference type="InterPro" id="IPR029028">
    <property type="entry name" value="Alpha/beta_knot_MTases"/>
</dbReference>
<dbReference type="PANTHER" id="PTHR33603">
    <property type="entry name" value="METHYLTRANSFERASE"/>
    <property type="match status" value="1"/>
</dbReference>
<keyword evidence="3 5" id="KW-0949">S-adenosyl-L-methionine</keyword>
<comment type="caution">
    <text evidence="6">The sequence shown here is derived from an EMBL/GenBank/DDBJ whole genome shotgun (WGS) entry which is preliminary data.</text>
</comment>
<evidence type="ECO:0000256" key="2">
    <source>
        <dbReference type="ARBA" id="ARBA00022679"/>
    </source>
</evidence>
<evidence type="ECO:0000256" key="3">
    <source>
        <dbReference type="ARBA" id="ARBA00022691"/>
    </source>
</evidence>
<dbReference type="InterPro" id="IPR029026">
    <property type="entry name" value="tRNA_m1G_MTases_N"/>
</dbReference>
<dbReference type="GO" id="GO:0070038">
    <property type="term" value="F:rRNA (pseudouridine-N3-)-methyltransferase activity"/>
    <property type="evidence" value="ECO:0007669"/>
    <property type="project" value="UniProtKB-UniRule"/>
</dbReference>
<keyword evidence="5" id="KW-0963">Cytoplasm</keyword>
<dbReference type="GO" id="GO:0005737">
    <property type="term" value="C:cytoplasm"/>
    <property type="evidence" value="ECO:0007669"/>
    <property type="project" value="UniProtKB-SubCell"/>
</dbReference>
<feature type="binding site" evidence="5">
    <location>
        <position position="71"/>
    </location>
    <ligand>
        <name>S-adenosyl-L-methionine</name>
        <dbReference type="ChEBI" id="CHEBI:59789"/>
    </ligand>
</feature>
<dbReference type="STRING" id="1817772.A2527_05525"/>
<dbReference type="PANTHER" id="PTHR33603:SF1">
    <property type="entry name" value="RIBOSOMAL RNA LARGE SUBUNIT METHYLTRANSFERASE H"/>
    <property type="match status" value="1"/>
</dbReference>
<accession>A0A1F6G9A8</accession>
<gene>
    <name evidence="5" type="primary">rlmH</name>
    <name evidence="6" type="ORF">A2527_05525</name>
</gene>
<comment type="similarity">
    <text evidence="4 5">Belongs to the RNA methyltransferase RlmH family.</text>
</comment>
<dbReference type="Gene3D" id="3.40.1280.10">
    <property type="match status" value="1"/>
</dbReference>
<evidence type="ECO:0000256" key="1">
    <source>
        <dbReference type="ARBA" id="ARBA00022603"/>
    </source>
</evidence>
<comment type="subunit">
    <text evidence="5">Homodimer.</text>
</comment>
<dbReference type="CDD" id="cd18081">
    <property type="entry name" value="RlmH-like"/>
    <property type="match status" value="1"/>
</dbReference>
<feature type="binding site" evidence="5">
    <location>
        <begin position="122"/>
        <end position="127"/>
    </location>
    <ligand>
        <name>S-adenosyl-L-methionine</name>
        <dbReference type="ChEBI" id="CHEBI:59789"/>
    </ligand>
</feature>
<dbReference type="EC" id="2.1.1.177" evidence="5"/>
<feature type="binding site" evidence="5">
    <location>
        <position position="103"/>
    </location>
    <ligand>
        <name>S-adenosyl-L-methionine</name>
        <dbReference type="ChEBI" id="CHEBI:59789"/>
    </ligand>
</feature>
<keyword evidence="5" id="KW-0698">rRNA processing</keyword>
<evidence type="ECO:0000313" key="7">
    <source>
        <dbReference type="Proteomes" id="UP000178449"/>
    </source>
</evidence>
<dbReference type="HAMAP" id="MF_00658">
    <property type="entry name" value="23SrRNA_methyltr_H"/>
    <property type="match status" value="1"/>
</dbReference>